<dbReference type="PANTHER" id="PTHR10357:SF179">
    <property type="entry name" value="NEUTRAL AND BASIC AMINO ACID TRANSPORT PROTEIN RBAT"/>
    <property type="match status" value="1"/>
</dbReference>
<organism evidence="2 3">
    <name type="scientific">Adineta ricciae</name>
    <name type="common">Rotifer</name>
    <dbReference type="NCBI Taxonomy" id="249248"/>
    <lineage>
        <taxon>Eukaryota</taxon>
        <taxon>Metazoa</taxon>
        <taxon>Spiralia</taxon>
        <taxon>Gnathifera</taxon>
        <taxon>Rotifera</taxon>
        <taxon>Eurotatoria</taxon>
        <taxon>Bdelloidea</taxon>
        <taxon>Adinetida</taxon>
        <taxon>Adinetidae</taxon>
        <taxon>Adineta</taxon>
    </lineage>
</organism>
<protein>
    <recommendedName>
        <fullName evidence="1">Glycosyl hydrolase family 13 catalytic domain-containing protein</fullName>
    </recommendedName>
</protein>
<feature type="domain" description="Glycosyl hydrolase family 13 catalytic" evidence="1">
    <location>
        <begin position="73"/>
        <end position="426"/>
    </location>
</feature>
<dbReference type="AlphaFoldDB" id="A0A815KM47"/>
<dbReference type="GO" id="GO:0004556">
    <property type="term" value="F:alpha-amylase activity"/>
    <property type="evidence" value="ECO:0007669"/>
    <property type="project" value="TreeGrafter"/>
</dbReference>
<dbReference type="InterPro" id="IPR017853">
    <property type="entry name" value="GH"/>
</dbReference>
<proteinExistence type="predicted"/>
<dbReference type="GO" id="GO:0009313">
    <property type="term" value="P:oligosaccharide catabolic process"/>
    <property type="evidence" value="ECO:0007669"/>
    <property type="project" value="TreeGrafter"/>
</dbReference>
<name>A0A815KM47_ADIRI</name>
<dbReference type="PANTHER" id="PTHR10357">
    <property type="entry name" value="ALPHA-AMYLASE FAMILY MEMBER"/>
    <property type="match status" value="1"/>
</dbReference>
<gene>
    <name evidence="2" type="ORF">EDS130_LOCUS35691</name>
</gene>
<dbReference type="SUPFAM" id="SSF51445">
    <property type="entry name" value="(Trans)glycosidases"/>
    <property type="match status" value="2"/>
</dbReference>
<dbReference type="SMART" id="SM00642">
    <property type="entry name" value="Aamy"/>
    <property type="match status" value="1"/>
</dbReference>
<dbReference type="Pfam" id="PF00128">
    <property type="entry name" value="Alpha-amylase"/>
    <property type="match status" value="2"/>
</dbReference>
<dbReference type="OrthoDB" id="1740265at2759"/>
<comment type="caution">
    <text evidence="2">The sequence shown here is derived from an EMBL/GenBank/DDBJ whole genome shotgun (WGS) entry which is preliminary data.</text>
</comment>
<reference evidence="2" key="1">
    <citation type="submission" date="2021-02" db="EMBL/GenBank/DDBJ databases">
        <authorList>
            <person name="Nowell W R."/>
        </authorList>
    </citation>
    <scope>NUCLEOTIDE SEQUENCE</scope>
</reference>
<accession>A0A815KM47</accession>
<dbReference type="EMBL" id="CAJNOJ010000318">
    <property type="protein sequence ID" value="CAF1395135.1"/>
    <property type="molecule type" value="Genomic_DNA"/>
</dbReference>
<evidence type="ECO:0000313" key="3">
    <source>
        <dbReference type="Proteomes" id="UP000663852"/>
    </source>
</evidence>
<dbReference type="Gene3D" id="3.20.20.80">
    <property type="entry name" value="Glycosidases"/>
    <property type="match status" value="2"/>
</dbReference>
<dbReference type="CDD" id="cd11313">
    <property type="entry name" value="AmyAc_arch_bac_AmyA"/>
    <property type="match status" value="1"/>
</dbReference>
<dbReference type="Proteomes" id="UP000663852">
    <property type="component" value="Unassembled WGS sequence"/>
</dbReference>
<evidence type="ECO:0000313" key="2">
    <source>
        <dbReference type="EMBL" id="CAF1395135.1"/>
    </source>
</evidence>
<evidence type="ECO:0000259" key="1">
    <source>
        <dbReference type="SMART" id="SM00642"/>
    </source>
</evidence>
<dbReference type="InterPro" id="IPR006047">
    <property type="entry name" value="GH13_cat_dom"/>
</dbReference>
<sequence>MTKNINIRNASFYCIYTRNHSESGTFQGIIDDLSRIAQMGIDFVWLLPIHPVGKTNRKGTLGSPNIRNASFYCIYTRNHSESGTFQGIIDDLSRIAQMGIDFVWLLPIHPVGKTNRKGTLGSPYSIDNFREINPEHGNLDDFCRLVSEVHRHGMRLMIDIVFRHTSHDCPWATQHPEWYLRDESGKPIALVPEWSDILDLKFEGNEKTLWKELIDILKYWCELGVDGFRMDVASGVTMDFWRQARKEVLAEYPNNIWLAESTRLPYIEDHRVKRELVNTDNELYEVFDICYDYDIYGAWRATTANAIPVKSYLEMIRLQSTIYRKDFIKLRFLENHDQQRVSHIFRENRSKALAWTSFSSFLKGCFLIHAGQETEQTKTSSLFEKDWNDCQETEQTKTSSLFEKDWNDCKNMYSLQNYFQELIQIKNNPIIHSNDSNFFITEHHPCIVIIWENENNREGLIGIFNVSKTNEQFIRIQDLPDGKYENLLSNPKIKDIIQYDYPTINVTNNGNILIPPVACILHYSGFVLRPKMFYSELFDFNYKGM</sequence>